<comment type="caution">
    <text evidence="1">The sequence shown here is derived from an EMBL/GenBank/DDBJ whole genome shotgun (WGS) entry which is preliminary data.</text>
</comment>
<dbReference type="RefSeq" id="WP_016958933.1">
    <property type="nucleotide sequence ID" value="NZ_AJWN02000088.1"/>
</dbReference>
<accession>A0A1E5C1B7</accession>
<evidence type="ECO:0000313" key="2">
    <source>
        <dbReference type="Proteomes" id="UP000095039"/>
    </source>
</evidence>
<protein>
    <submittedName>
        <fullName evidence="1">Uncharacterized protein</fullName>
    </submittedName>
</protein>
<evidence type="ECO:0000313" key="1">
    <source>
        <dbReference type="EMBL" id="OEE59308.1"/>
    </source>
</evidence>
<organism evidence="1 2">
    <name type="scientific">Enterovibrio norvegicus FF-454</name>
    <dbReference type="NCBI Taxonomy" id="1185651"/>
    <lineage>
        <taxon>Bacteria</taxon>
        <taxon>Pseudomonadati</taxon>
        <taxon>Pseudomonadota</taxon>
        <taxon>Gammaproteobacteria</taxon>
        <taxon>Vibrionales</taxon>
        <taxon>Vibrionaceae</taxon>
        <taxon>Enterovibrio</taxon>
    </lineage>
</organism>
<name>A0A1E5C1B7_9GAMM</name>
<dbReference type="Proteomes" id="UP000095039">
    <property type="component" value="Unassembled WGS sequence"/>
</dbReference>
<dbReference type="AlphaFoldDB" id="A0A1E5C1B7"/>
<gene>
    <name evidence="1" type="ORF">A1OK_14340</name>
</gene>
<dbReference type="EMBL" id="AJWN02000088">
    <property type="protein sequence ID" value="OEE59308.1"/>
    <property type="molecule type" value="Genomic_DNA"/>
</dbReference>
<proteinExistence type="predicted"/>
<sequence length="86" mass="9452">MKTYQFMQKETVVIHLESGTQTFESEQSQLLTQGFELAGEPIEAESVEAAYDLHSQKYGDSSNEYPLLGTLSEVPQALALRAILGG</sequence>
<reference evidence="1 2" key="1">
    <citation type="journal article" date="2012" name="Science">
        <title>Ecological populations of bacteria act as socially cohesive units of antibiotic production and resistance.</title>
        <authorList>
            <person name="Cordero O.X."/>
            <person name="Wildschutte H."/>
            <person name="Kirkup B."/>
            <person name="Proehl S."/>
            <person name="Ngo L."/>
            <person name="Hussain F."/>
            <person name="Le Roux F."/>
            <person name="Mincer T."/>
            <person name="Polz M.F."/>
        </authorList>
    </citation>
    <scope>NUCLEOTIDE SEQUENCE [LARGE SCALE GENOMIC DNA]</scope>
    <source>
        <strain evidence="1 2">FF-454</strain>
    </source>
</reference>
<keyword evidence="2" id="KW-1185">Reference proteome</keyword>